<name>A0A8B8NYR5_9MYRT</name>
<dbReference type="InterPro" id="IPR025261">
    <property type="entry name" value="Atos-like_cons_dom"/>
</dbReference>
<dbReference type="GeneID" id="115739002"/>
<sequence length="739" mass="80941">MGLPQVCPGEGADENAAASCCLFLQGSRQFASVSTCDLDGMHGEDMSRKDVDLRDTEEMISLEVSEFQGDSFKYGMNAASNANGFRIGLADKASWLTPRSEKSIQHPISRVVGFESGGVTRGFDGVSVECERSFHVPGAKMNETDSSGSLIRKRLLSPLSHVLSSEKVGEDSLEIGRGSFQTNSTALTDTHSSSSAKDYKKANFGTTRYGTIPSWALSRSLESRHTPWDTKTAPSFFTDGPLLEEKEPLSHACCVLSSAVEDLRKSSKVRSESMVVPLATEKITSSTLSSSPLGPKFSERIKATGGNKNLMNVTDDSSSLMNVESFAHKSDTNISVETEEDDFSAVTRSFEDVDLLNKEFRPSSLESAAEVFWPWCQESTPKFRHAFRSFSRLSVRRSLVGSFEESLLSGRLLSGKLCQKIDGFLAVLSIVGGSFSPQSQKLPFSVSSVDGDCSLLYFASIDLAGSSSSNKCARQKSGKGFSCDDSQTVKSRLRIPMKGRIQLVLSNPEKTPVHTFLCNYDLSNMPLGTKTFLRQKATLESPCSASAQLKEQIDLNSKVTDVVTPMSNRLVQSGFDATQSNVTGNETSDVVGSVETGVQSAKPDSFRKQNIPSSKFNDGCRAGKPGNDCYCEDSCNSSDRKTFHGCSKVNENMTGAGALRYALHLRFLCPFPKKSARSVARCKSDPLSLPTEKLDRERRFYLYNDLRVVFPQRHSDADEGKFKVDYHYPEDPKYFDLGN</sequence>
<dbReference type="KEGG" id="rarg:115739002"/>
<evidence type="ECO:0000313" key="4">
    <source>
        <dbReference type="RefSeq" id="XP_048127597.1"/>
    </source>
</evidence>
<evidence type="ECO:0000259" key="1">
    <source>
        <dbReference type="SMART" id="SM01177"/>
    </source>
</evidence>
<dbReference type="OrthoDB" id="8625101at2759"/>
<keyword evidence="2" id="KW-1185">Reference proteome</keyword>
<reference evidence="3" key="1">
    <citation type="submission" date="2025-04" db="UniProtKB">
        <authorList>
            <consortium name="RefSeq"/>
        </authorList>
    </citation>
    <scope>IDENTIFICATION</scope>
    <source>
        <tissue evidence="4">Leaf</tissue>
    </source>
</reference>
<protein>
    <submittedName>
        <fullName evidence="3 4">Uncharacterized protein LOC115739002</fullName>
    </submittedName>
</protein>
<proteinExistence type="predicted"/>
<dbReference type="Proteomes" id="UP000827889">
    <property type="component" value="Chromosome 1"/>
</dbReference>
<dbReference type="InterPro" id="IPR051506">
    <property type="entry name" value="ATOS_Transcription_Regulators"/>
</dbReference>
<dbReference type="PANTHER" id="PTHR13199">
    <property type="entry name" value="GH03947P"/>
    <property type="match status" value="1"/>
</dbReference>
<gene>
    <name evidence="3 4" type="primary">LOC115739002</name>
</gene>
<dbReference type="AlphaFoldDB" id="A0A8B8NYR5"/>
<feature type="domain" description="Atos-like conserved" evidence="1">
    <location>
        <begin position="399"/>
        <end position="458"/>
    </location>
</feature>
<dbReference type="Pfam" id="PF13889">
    <property type="entry name" value="Chromosome_seg"/>
    <property type="match status" value="1"/>
</dbReference>
<dbReference type="InterPro" id="IPR033473">
    <property type="entry name" value="Atos-like_C"/>
</dbReference>
<organism evidence="2 3">
    <name type="scientific">Rhodamnia argentea</name>
    <dbReference type="NCBI Taxonomy" id="178133"/>
    <lineage>
        <taxon>Eukaryota</taxon>
        <taxon>Viridiplantae</taxon>
        <taxon>Streptophyta</taxon>
        <taxon>Embryophyta</taxon>
        <taxon>Tracheophyta</taxon>
        <taxon>Spermatophyta</taxon>
        <taxon>Magnoliopsida</taxon>
        <taxon>eudicotyledons</taxon>
        <taxon>Gunneridae</taxon>
        <taxon>Pentapetalae</taxon>
        <taxon>rosids</taxon>
        <taxon>malvids</taxon>
        <taxon>Myrtales</taxon>
        <taxon>Myrtaceae</taxon>
        <taxon>Myrtoideae</taxon>
        <taxon>Myrteae</taxon>
        <taxon>Australasian group</taxon>
        <taxon>Rhodamnia</taxon>
    </lineage>
</organism>
<dbReference type="RefSeq" id="XP_048127597.1">
    <property type="nucleotide sequence ID" value="XM_048271640.1"/>
</dbReference>
<evidence type="ECO:0000313" key="2">
    <source>
        <dbReference type="Proteomes" id="UP000827889"/>
    </source>
</evidence>
<evidence type="ECO:0000313" key="3">
    <source>
        <dbReference type="RefSeq" id="XP_030527700.1"/>
    </source>
</evidence>
<dbReference type="SMART" id="SM01177">
    <property type="entry name" value="DUF4210"/>
    <property type="match status" value="1"/>
</dbReference>
<dbReference type="PANTHER" id="PTHR13199:SF23">
    <property type="entry name" value="MEIOSIS CHROMOSOME SEGREGATION FAMILY PROTEIN"/>
    <property type="match status" value="1"/>
</dbReference>
<accession>A0A8B8NYR5</accession>
<dbReference type="RefSeq" id="XP_030527700.1">
    <property type="nucleotide sequence ID" value="XM_030671840.1"/>
</dbReference>
<reference evidence="2" key="2">
    <citation type="submission" date="2025-05" db="UniProtKB">
        <authorList>
            <consortium name="RefSeq"/>
        </authorList>
    </citation>
    <scope>NUCLEOTIDE SEQUENCE [LARGE SCALE GENOMIC DNA]</scope>
</reference>